<keyword evidence="2" id="KW-1185">Reference proteome</keyword>
<dbReference type="Gene3D" id="1.10.287.3160">
    <property type="match status" value="1"/>
</dbReference>
<dbReference type="EMBL" id="JAPFRF010000018">
    <property type="protein sequence ID" value="KAJ7308477.1"/>
    <property type="molecule type" value="Genomic_DNA"/>
</dbReference>
<name>A0A9Q0XBL1_9SAUR</name>
<protein>
    <submittedName>
        <fullName evidence="1">Uncharacterized protein</fullName>
    </submittedName>
</protein>
<comment type="caution">
    <text evidence="1">The sequence shown here is derived from an EMBL/GenBank/DDBJ whole genome shotgun (WGS) entry which is preliminary data.</text>
</comment>
<dbReference type="OrthoDB" id="9050450at2759"/>
<organism evidence="1 2">
    <name type="scientific">Phrynocephalus forsythii</name>
    <dbReference type="NCBI Taxonomy" id="171643"/>
    <lineage>
        <taxon>Eukaryota</taxon>
        <taxon>Metazoa</taxon>
        <taxon>Chordata</taxon>
        <taxon>Craniata</taxon>
        <taxon>Vertebrata</taxon>
        <taxon>Euteleostomi</taxon>
        <taxon>Lepidosauria</taxon>
        <taxon>Squamata</taxon>
        <taxon>Bifurcata</taxon>
        <taxon>Unidentata</taxon>
        <taxon>Episquamata</taxon>
        <taxon>Toxicofera</taxon>
        <taxon>Iguania</taxon>
        <taxon>Acrodonta</taxon>
        <taxon>Agamidae</taxon>
        <taxon>Agaminae</taxon>
        <taxon>Phrynocephalus</taxon>
    </lineage>
</organism>
<evidence type="ECO:0000313" key="2">
    <source>
        <dbReference type="Proteomes" id="UP001142489"/>
    </source>
</evidence>
<proteinExistence type="predicted"/>
<gene>
    <name evidence="1" type="ORF">JRQ81_009028</name>
</gene>
<dbReference type="AlphaFoldDB" id="A0A9Q0XBL1"/>
<accession>A0A9Q0XBL1</accession>
<evidence type="ECO:0000313" key="1">
    <source>
        <dbReference type="EMBL" id="KAJ7308477.1"/>
    </source>
</evidence>
<sequence>MAKTTDLPIHQPKPKRVCHIFGRIASEETAPGHLTLIPSFLMMVEDSFQAVSSTSVSRKLESLYDDKAPYLDKHLAPNSVVVASSQVQSHSKQTPVPPSKEGRQIDTIGRNLYSSATLLHKICNYQGAVGAYQRDLLVHLHPFLELIPEDKRAEASALYDESMALAAQQMRASKPAFDCSSKVLNTSITLRRHAWLWTTGLSDGS</sequence>
<reference evidence="1" key="1">
    <citation type="journal article" date="2023" name="DNA Res.">
        <title>Chromosome-level genome assembly of Phrynocephalus forsythii using third-generation DNA sequencing and Hi-C analysis.</title>
        <authorList>
            <person name="Qi Y."/>
            <person name="Zhao W."/>
            <person name="Zhao Y."/>
            <person name="Niu C."/>
            <person name="Cao S."/>
            <person name="Zhang Y."/>
        </authorList>
    </citation>
    <scope>NUCLEOTIDE SEQUENCE</scope>
    <source>
        <tissue evidence="1">Muscle</tissue>
    </source>
</reference>
<dbReference type="Proteomes" id="UP001142489">
    <property type="component" value="Unassembled WGS sequence"/>
</dbReference>